<feature type="compositionally biased region" description="Acidic residues" evidence="1">
    <location>
        <begin position="243"/>
        <end position="253"/>
    </location>
</feature>
<feature type="compositionally biased region" description="Basic and acidic residues" evidence="1">
    <location>
        <begin position="17"/>
        <end position="28"/>
    </location>
</feature>
<feature type="compositionally biased region" description="Polar residues" evidence="1">
    <location>
        <begin position="841"/>
        <end position="850"/>
    </location>
</feature>
<evidence type="ECO:0000313" key="4">
    <source>
        <dbReference type="Proteomes" id="UP000077266"/>
    </source>
</evidence>
<feature type="region of interest" description="Disordered" evidence="1">
    <location>
        <begin position="812"/>
        <end position="897"/>
    </location>
</feature>
<dbReference type="STRING" id="1314781.A0A165MCE5"/>
<evidence type="ECO:0000259" key="2">
    <source>
        <dbReference type="PROSITE" id="PS50010"/>
    </source>
</evidence>
<feature type="compositionally biased region" description="Low complexity" evidence="1">
    <location>
        <begin position="964"/>
        <end position="973"/>
    </location>
</feature>
<dbReference type="Gene3D" id="1.20.900.10">
    <property type="entry name" value="Dbl homology (DH) domain"/>
    <property type="match status" value="1"/>
</dbReference>
<dbReference type="PANTHER" id="PTHR12673">
    <property type="entry name" value="FACIOGENITAL DYSPLASIA PROTEIN"/>
    <property type="match status" value="1"/>
</dbReference>
<dbReference type="InterPro" id="IPR035899">
    <property type="entry name" value="DBL_dom_sf"/>
</dbReference>
<dbReference type="SUPFAM" id="SSF50729">
    <property type="entry name" value="PH domain-like"/>
    <property type="match status" value="1"/>
</dbReference>
<protein>
    <recommendedName>
        <fullName evidence="2">DH domain-containing protein</fullName>
    </recommendedName>
</protein>
<evidence type="ECO:0000313" key="3">
    <source>
        <dbReference type="EMBL" id="KZV99061.1"/>
    </source>
</evidence>
<dbReference type="GO" id="GO:0035556">
    <property type="term" value="P:intracellular signal transduction"/>
    <property type="evidence" value="ECO:0007669"/>
    <property type="project" value="InterPro"/>
</dbReference>
<organism evidence="3 4">
    <name type="scientific">Exidia glandulosa HHB12029</name>
    <dbReference type="NCBI Taxonomy" id="1314781"/>
    <lineage>
        <taxon>Eukaryota</taxon>
        <taxon>Fungi</taxon>
        <taxon>Dikarya</taxon>
        <taxon>Basidiomycota</taxon>
        <taxon>Agaricomycotina</taxon>
        <taxon>Agaricomycetes</taxon>
        <taxon>Auriculariales</taxon>
        <taxon>Exidiaceae</taxon>
        <taxon>Exidia</taxon>
    </lineage>
</organism>
<dbReference type="Gene3D" id="3.80.10.10">
    <property type="entry name" value="Ribonuclease Inhibitor"/>
    <property type="match status" value="1"/>
</dbReference>
<dbReference type="SUPFAM" id="SSF48065">
    <property type="entry name" value="DBL homology domain (DH-domain)"/>
    <property type="match status" value="1"/>
</dbReference>
<dbReference type="Proteomes" id="UP000077266">
    <property type="component" value="Unassembled WGS sequence"/>
</dbReference>
<dbReference type="PANTHER" id="PTHR12673:SF270">
    <property type="entry name" value="FYVE-TYPE DOMAIN-CONTAINING PROTEIN"/>
    <property type="match status" value="1"/>
</dbReference>
<feature type="compositionally biased region" description="Basic and acidic residues" evidence="1">
    <location>
        <begin position="225"/>
        <end position="242"/>
    </location>
</feature>
<evidence type="ECO:0000256" key="1">
    <source>
        <dbReference type="SAM" id="MobiDB-lite"/>
    </source>
</evidence>
<feature type="domain" description="DH" evidence="2">
    <location>
        <begin position="993"/>
        <end position="1235"/>
    </location>
</feature>
<feature type="compositionally biased region" description="Basic and acidic residues" evidence="1">
    <location>
        <begin position="484"/>
        <end position="499"/>
    </location>
</feature>
<feature type="region of interest" description="Disordered" evidence="1">
    <location>
        <begin position="1"/>
        <end position="153"/>
    </location>
</feature>
<gene>
    <name evidence="3" type="ORF">EXIGLDRAFT_726535</name>
</gene>
<dbReference type="PROSITE" id="PS50010">
    <property type="entry name" value="DH_2"/>
    <property type="match status" value="1"/>
</dbReference>
<feature type="compositionally biased region" description="Basic and acidic residues" evidence="1">
    <location>
        <begin position="190"/>
        <end position="206"/>
    </location>
</feature>
<dbReference type="SMART" id="SM00325">
    <property type="entry name" value="RhoGEF"/>
    <property type="match status" value="1"/>
</dbReference>
<feature type="compositionally biased region" description="Basic and acidic residues" evidence="1">
    <location>
        <begin position="974"/>
        <end position="990"/>
    </location>
</feature>
<feature type="compositionally biased region" description="Low complexity" evidence="1">
    <location>
        <begin position="716"/>
        <end position="725"/>
    </location>
</feature>
<feature type="compositionally biased region" description="Low complexity" evidence="1">
    <location>
        <begin position="852"/>
        <end position="861"/>
    </location>
</feature>
<proteinExistence type="predicted"/>
<dbReference type="SUPFAM" id="SSF52058">
    <property type="entry name" value="L domain-like"/>
    <property type="match status" value="1"/>
</dbReference>
<feature type="region of interest" description="Disordered" evidence="1">
    <location>
        <begin position="190"/>
        <end position="253"/>
    </location>
</feature>
<dbReference type="InterPro" id="IPR000219">
    <property type="entry name" value="DH_dom"/>
</dbReference>
<feature type="compositionally biased region" description="Low complexity" evidence="1">
    <location>
        <begin position="207"/>
        <end position="221"/>
    </location>
</feature>
<dbReference type="OrthoDB" id="660555at2759"/>
<feature type="compositionally biased region" description="Pro residues" evidence="1">
    <location>
        <begin position="812"/>
        <end position="823"/>
    </location>
</feature>
<sequence>MDQPDSPTLGWRTSNELARHDAYDHDETVLMSPMPPSPLSPLDRPRAPTPSQTHVQGHQDAFSTVTARRSRAQQRSISDAGTELVHALSYTPPSSRPQSQHKSSHRLDYHTPPMPDTPAFFRADPYPNAPPSLTSSMSGSTSTRSSAYTSPGSTAIDHARVAMPGSDEYSELVDLHYPPEVDKAHYMLDRQGSESSHENGHAETSRWSESYTSSTRSRASSWVTNEKELKPKQSYDWHVHDEREEDDVLTTDDEAEHDEAYGRAAAVALAEEGRGLIVHGQGVPVSALHIAPGTTHLLLASSSTPNSLPAFLTQALPNISSTLLALDISANFLVTLPPPLASCVNLEELNVTANPLRALPAFLSNLTSLRVLIADSTGLQTSSIPPALSSLSNIHTLSLRRNKLHALPAWLCLLPTLETLLVDGNPFTGPWEALVQPLLTKVPMTPMYPPNTPSLGTYPSDSILDDSAPTSADPTTTSYFPPQEAEHEDHTVRYSDHQQRVAAQQMHSKSMYEPKSMYEQPSSPGSPSSSERSALTRRGTAPSRPSRNAAVMQHLAALEPAGSSRRADRDDESADEQTSSRGSRGSLRRMRSAAELRQALEAGSSSTAEGRPPMSRNGSSAALSRYQNIFPANLNAELDVNEDLDRAAKFGSVSSRRRMARAHTTQSIWSDDKLTSVHSAQQATVPVDKDGKGKQGKWGFLKKMSMGKLKAEATRSETSSPTPAAMSPPRPKTPGGDHTSPPRPARSLGGGDSGMDLAAMGIQSSSSSSATSSFAPSPNPSPGPGPLLRSQPSVPSLAIPVTQSLQLAPAMSPPSPFLLPPGSTPRSAKRRSFLPIDRPSIVSSADTLTPLSIPSNSSRSSTAVGDDDPGTDTDMVKSPFSDPTPQSAMPPASANPQTRALRSVMAYLRDLSDLGAASKATGPSSTATSSVNLLAALSQDMSLVGMDDLSQRQRRPTVGERVVSDGSFASSSSDPKDASEATDEKKYKDDKGKRRMIVREIVETERTYVKGLQELVDIYIKAAAVPVSVLGNATGKETVVPASERKIVFNGLESLFSFHKESFLPALEAAAVPLFSATDDEDGHVSTMVAITIANVFLSHAAFMKMYSTYINNFDNSIHRLKDWTKSSRSQSTTPAGTPGTNGPPSPPVESGSNMLSTNQRKRIKTYLKRCRVHPRHSQLNLEGYLLLPIQRIPRYRLLLEELVRSTPPKPNTYDDPLDRALVEISSLANNMNEGKRDAEWRKKLVQWQSKIRGKFPSPLVQPHRRLIMDGHLMLTRVVRKSMTSSEVVNPGGEKTIVQVDCLIPELTPRYLVAILCNDLLVLCKDPSGGKDPATLVDLWAVLRMQTLPQPASVVHGNVLRIVDNKAILYFETASTSEALTWSRAINLHVPALKS</sequence>
<dbReference type="GO" id="GO:0005737">
    <property type="term" value="C:cytoplasm"/>
    <property type="evidence" value="ECO:0007669"/>
    <property type="project" value="TreeGrafter"/>
</dbReference>
<dbReference type="PROSITE" id="PS00741">
    <property type="entry name" value="DH_1"/>
    <property type="match status" value="1"/>
</dbReference>
<keyword evidence="4" id="KW-1185">Reference proteome</keyword>
<feature type="region of interest" description="Disordered" evidence="1">
    <location>
        <begin position="1125"/>
        <end position="1157"/>
    </location>
</feature>
<name>A0A165MCE5_EXIGL</name>
<feature type="region of interest" description="Disordered" evidence="1">
    <location>
        <begin position="950"/>
        <end position="990"/>
    </location>
</feature>
<feature type="compositionally biased region" description="Polar residues" evidence="1">
    <location>
        <begin position="91"/>
        <end position="101"/>
    </location>
</feature>
<dbReference type="EMBL" id="KV425913">
    <property type="protein sequence ID" value="KZV99061.1"/>
    <property type="molecule type" value="Genomic_DNA"/>
</dbReference>
<dbReference type="InterPro" id="IPR032675">
    <property type="entry name" value="LRR_dom_sf"/>
</dbReference>
<dbReference type="InterPro" id="IPR051092">
    <property type="entry name" value="FYVE_RhoGEF_PH"/>
</dbReference>
<dbReference type="InterPro" id="IPR001331">
    <property type="entry name" value="GDS_CDC24_CS"/>
</dbReference>
<reference evidence="3 4" key="1">
    <citation type="journal article" date="2016" name="Mol. Biol. Evol.">
        <title>Comparative Genomics of Early-Diverging Mushroom-Forming Fungi Provides Insights into the Origins of Lignocellulose Decay Capabilities.</title>
        <authorList>
            <person name="Nagy L.G."/>
            <person name="Riley R."/>
            <person name="Tritt A."/>
            <person name="Adam C."/>
            <person name="Daum C."/>
            <person name="Floudas D."/>
            <person name="Sun H."/>
            <person name="Yadav J.S."/>
            <person name="Pangilinan J."/>
            <person name="Larsson K.H."/>
            <person name="Matsuura K."/>
            <person name="Barry K."/>
            <person name="Labutti K."/>
            <person name="Kuo R."/>
            <person name="Ohm R.A."/>
            <person name="Bhattacharya S.S."/>
            <person name="Shirouzu T."/>
            <person name="Yoshinaga Y."/>
            <person name="Martin F.M."/>
            <person name="Grigoriev I.V."/>
            <person name="Hibbett D.S."/>
        </authorList>
    </citation>
    <scope>NUCLEOTIDE SEQUENCE [LARGE SCALE GENOMIC DNA]</scope>
    <source>
        <strain evidence="3 4">HHB12029</strain>
    </source>
</reference>
<dbReference type="InParanoid" id="A0A165MCE5"/>
<dbReference type="InterPro" id="IPR011993">
    <property type="entry name" value="PH-like_dom_sf"/>
</dbReference>
<dbReference type="CDD" id="cd00160">
    <property type="entry name" value="RhoGEF"/>
    <property type="match status" value="1"/>
</dbReference>
<feature type="compositionally biased region" description="Low complexity" evidence="1">
    <location>
        <begin position="465"/>
        <end position="478"/>
    </location>
</feature>
<feature type="compositionally biased region" description="Low complexity" evidence="1">
    <location>
        <begin position="521"/>
        <end position="530"/>
    </location>
</feature>
<dbReference type="GO" id="GO:0005085">
    <property type="term" value="F:guanyl-nucleotide exchange factor activity"/>
    <property type="evidence" value="ECO:0007669"/>
    <property type="project" value="InterPro"/>
</dbReference>
<dbReference type="Gene3D" id="2.30.29.30">
    <property type="entry name" value="Pleckstrin-homology domain (PH domain)/Phosphotyrosine-binding domain (PTB)"/>
    <property type="match status" value="1"/>
</dbReference>
<feature type="compositionally biased region" description="Low complexity" evidence="1">
    <location>
        <begin position="132"/>
        <end position="150"/>
    </location>
</feature>
<accession>A0A165MCE5</accession>
<feature type="compositionally biased region" description="Low complexity" evidence="1">
    <location>
        <begin position="763"/>
        <end position="776"/>
    </location>
</feature>
<dbReference type="Pfam" id="PF00621">
    <property type="entry name" value="RhoGEF"/>
    <property type="match status" value="1"/>
</dbReference>
<feature type="region of interest" description="Disordered" evidence="1">
    <location>
        <begin position="680"/>
        <end position="793"/>
    </location>
</feature>
<feature type="region of interest" description="Disordered" evidence="1">
    <location>
        <begin position="450"/>
        <end position="620"/>
    </location>
</feature>
<feature type="compositionally biased region" description="Polar residues" evidence="1">
    <location>
        <begin position="49"/>
        <end position="66"/>
    </location>
</feature>